<reference evidence="2" key="1">
    <citation type="submission" date="2020-10" db="EMBL/GenBank/DDBJ databases">
        <title>Genome Sequence of Monilinia vaccinii-corymbosi Sheds Light on Mummy Berry Disease Infection of Blueberry and Mating Type.</title>
        <authorList>
            <person name="Yow A.G."/>
            <person name="Zhang Y."/>
            <person name="Bansal K."/>
            <person name="Eacker S.M."/>
            <person name="Sullivan S."/>
            <person name="Liachko I."/>
            <person name="Cubeta M.A."/>
            <person name="Rollins J.A."/>
            <person name="Ashrafi H."/>
        </authorList>
    </citation>
    <scope>NUCLEOTIDE SEQUENCE</scope>
    <source>
        <strain evidence="2">RL-1</strain>
    </source>
</reference>
<proteinExistence type="predicted"/>
<dbReference type="OrthoDB" id="10254945at2759"/>
<feature type="region of interest" description="Disordered" evidence="1">
    <location>
        <begin position="756"/>
        <end position="792"/>
    </location>
</feature>
<feature type="compositionally biased region" description="Polar residues" evidence="1">
    <location>
        <begin position="1"/>
        <end position="13"/>
    </location>
</feature>
<gene>
    <name evidence="2" type="ORF">DSL72_002729</name>
</gene>
<name>A0A8A3PDJ4_9HELO</name>
<dbReference type="Proteomes" id="UP000672032">
    <property type="component" value="Chromosome 3"/>
</dbReference>
<feature type="compositionally biased region" description="Acidic residues" evidence="1">
    <location>
        <begin position="760"/>
        <end position="792"/>
    </location>
</feature>
<evidence type="ECO:0000256" key="1">
    <source>
        <dbReference type="SAM" id="MobiDB-lite"/>
    </source>
</evidence>
<keyword evidence="3" id="KW-1185">Reference proteome</keyword>
<organism evidence="2 3">
    <name type="scientific">Monilinia vaccinii-corymbosi</name>
    <dbReference type="NCBI Taxonomy" id="61207"/>
    <lineage>
        <taxon>Eukaryota</taxon>
        <taxon>Fungi</taxon>
        <taxon>Dikarya</taxon>
        <taxon>Ascomycota</taxon>
        <taxon>Pezizomycotina</taxon>
        <taxon>Leotiomycetes</taxon>
        <taxon>Helotiales</taxon>
        <taxon>Sclerotiniaceae</taxon>
        <taxon>Monilinia</taxon>
    </lineage>
</organism>
<dbReference type="EMBL" id="CP063407">
    <property type="protein sequence ID" value="QSZ33143.1"/>
    <property type="molecule type" value="Genomic_DNA"/>
</dbReference>
<dbReference type="AlphaFoldDB" id="A0A8A3PDJ4"/>
<protein>
    <submittedName>
        <fullName evidence="2">Uncharacterized protein</fullName>
    </submittedName>
</protein>
<evidence type="ECO:0000313" key="3">
    <source>
        <dbReference type="Proteomes" id="UP000672032"/>
    </source>
</evidence>
<evidence type="ECO:0000313" key="2">
    <source>
        <dbReference type="EMBL" id="QSZ33143.1"/>
    </source>
</evidence>
<sequence length="792" mass="90206">MSSSQIPSATTSARRPAVAEPDSEFKKKYGPQPGRPNDKHSGLTPILPFISKTGIAISSRSILRREEKQRSMFRGFTAKELLDLDANITNSRPLKPSDLDSPIHPCFKRSRWLQRGPGHDPHSLGTLGPGRWVASNDRVWKILQPTLRLVSLLLENINKDFYDSILRGPRTPIDPDRFPDNPPACATQEALHTLRSYKSRGLPPQDPALQQSRDDLLKGLTEYVSFRFREKSDILVYNGCTALGIYTDTNGNRSPRALITLDQRNYEPLLRKNITTSERLSYQWRTAITITHECSHAMQGLAEYYRAKESNTLDDWRTKEEPYFENHCIQETGFLMEQFSLGGVIRGETNPKGSLFPTIAFFWTEWPSTYWANYGTNLILKTPPLDPEYNFYPIPVTHFEDVHQLHFWNHAIKAFGAHMLGLRSLRVRMRYSDFSVQTKTIDVVAGQLDGSNWKSKHDALKLKQNMSADERRACSAGDKLIEGAKLSEQYFFNSKKQEEELQSILEFNVNLKERLQAAAMTAFSAAVAPGQQSTNVDPRAVVEESMQDQYGLIFTAAKAHCAAVDSYFALANSGKAPLEVQKHLLLFNQSFRGFAREIAHRSWTDELIEDYQYIDEMLEFRRQMLYSPDDIDSREFSVEYAEFGELDLIIQAYRILGTDPHKIKSDILQMTDVLESRWGSSRYARTCAKIMRLAADITTGEAGIPEDTIQDIDTKIQALVSLRNGEDGKSCLGWKKTLENMIQQMQDIVEEIRKKFALSDSDDTDEDDYDPRDEDDIPTDNEMEDAIDQPAC</sequence>
<feature type="region of interest" description="Disordered" evidence="1">
    <location>
        <begin position="1"/>
        <end position="45"/>
    </location>
</feature>
<accession>A0A8A3PDJ4</accession>